<dbReference type="EMBL" id="JACHDY010000003">
    <property type="protein sequence ID" value="MBB5317648.1"/>
    <property type="molecule type" value="Genomic_DNA"/>
</dbReference>
<gene>
    <name evidence="5" type="ORF">HDF09_002334</name>
</gene>
<proteinExistence type="predicted"/>
<dbReference type="InterPro" id="IPR011519">
    <property type="entry name" value="UnbV_ASPIC"/>
</dbReference>
<accession>A0A7W8IK20</accession>
<keyword evidence="6" id="KW-1185">Reference proteome</keyword>
<feature type="region of interest" description="Disordered" evidence="2">
    <location>
        <begin position="29"/>
        <end position="48"/>
    </location>
</feature>
<dbReference type="InterPro" id="IPR027039">
    <property type="entry name" value="Crtac1"/>
</dbReference>
<feature type="compositionally biased region" description="Polar residues" evidence="2">
    <location>
        <begin position="29"/>
        <end position="40"/>
    </location>
</feature>
<dbReference type="InterPro" id="IPR028994">
    <property type="entry name" value="Integrin_alpha_N"/>
</dbReference>
<dbReference type="Pfam" id="PF07593">
    <property type="entry name" value="UnbV_ASPIC"/>
    <property type="match status" value="1"/>
</dbReference>
<feature type="signal peptide" evidence="3">
    <location>
        <begin position="1"/>
        <end position="25"/>
    </location>
</feature>
<evidence type="ECO:0000259" key="4">
    <source>
        <dbReference type="Pfam" id="PF07593"/>
    </source>
</evidence>
<protein>
    <recommendedName>
        <fullName evidence="4">ASPIC/UnbV domain-containing protein</fullName>
    </recommendedName>
</protein>
<evidence type="ECO:0000256" key="3">
    <source>
        <dbReference type="SAM" id="SignalP"/>
    </source>
</evidence>
<dbReference type="AlphaFoldDB" id="A0A7W8IK20"/>
<dbReference type="InterPro" id="IPR013517">
    <property type="entry name" value="FG-GAP"/>
</dbReference>
<feature type="chain" id="PRO_5031163452" description="ASPIC/UnbV domain-containing protein" evidence="3">
    <location>
        <begin position="26"/>
        <end position="639"/>
    </location>
</feature>
<feature type="domain" description="ASPIC/UnbV" evidence="4">
    <location>
        <begin position="542"/>
        <end position="607"/>
    </location>
</feature>
<dbReference type="Gene3D" id="2.130.10.130">
    <property type="entry name" value="Integrin alpha, N-terminal"/>
    <property type="match status" value="2"/>
</dbReference>
<dbReference type="SUPFAM" id="SSF69318">
    <property type="entry name" value="Integrin alpha N-terminal domain"/>
    <property type="match status" value="1"/>
</dbReference>
<name>A0A7W8IK20_9BACT</name>
<evidence type="ECO:0000313" key="5">
    <source>
        <dbReference type="EMBL" id="MBB5317648.1"/>
    </source>
</evidence>
<dbReference type="PANTHER" id="PTHR16026">
    <property type="entry name" value="CARTILAGE ACIDIC PROTEIN 1"/>
    <property type="match status" value="1"/>
</dbReference>
<reference evidence="5" key="1">
    <citation type="submission" date="2020-08" db="EMBL/GenBank/DDBJ databases">
        <title>Genomic Encyclopedia of Type Strains, Phase IV (KMG-V): Genome sequencing to study the core and pangenomes of soil and plant-associated prokaryotes.</title>
        <authorList>
            <person name="Whitman W."/>
        </authorList>
    </citation>
    <scope>NUCLEOTIDE SEQUENCE [LARGE SCALE GENOMIC DNA]</scope>
    <source>
        <strain evidence="5">M8UP27</strain>
    </source>
</reference>
<organism evidence="5 6">
    <name type="scientific">Tunturiibacter empetritectus</name>
    <dbReference type="NCBI Taxonomy" id="3069691"/>
    <lineage>
        <taxon>Bacteria</taxon>
        <taxon>Pseudomonadati</taxon>
        <taxon>Acidobacteriota</taxon>
        <taxon>Terriglobia</taxon>
        <taxon>Terriglobales</taxon>
        <taxon>Acidobacteriaceae</taxon>
        <taxon>Tunturiibacter</taxon>
    </lineage>
</organism>
<evidence type="ECO:0000256" key="1">
    <source>
        <dbReference type="ARBA" id="ARBA00022729"/>
    </source>
</evidence>
<dbReference type="Proteomes" id="UP000568106">
    <property type="component" value="Unassembled WGS sequence"/>
</dbReference>
<evidence type="ECO:0000256" key="2">
    <source>
        <dbReference type="SAM" id="MobiDB-lite"/>
    </source>
</evidence>
<dbReference type="PANTHER" id="PTHR16026:SF0">
    <property type="entry name" value="CARTILAGE ACIDIC PROTEIN 1"/>
    <property type="match status" value="1"/>
</dbReference>
<comment type="caution">
    <text evidence="5">The sequence shown here is derived from an EMBL/GenBank/DDBJ whole genome shotgun (WGS) entry which is preliminary data.</text>
</comment>
<sequence>MKYLRKTILLGLLISESLVGPLVMAQETGKLSPSSTQDQPVPTAPRGGSATAGVFAAVKDSELRPITAGGFVQEGPVIFKDIAKQAGLTGWHHVMGTPEKKYILETTGSGVALLDYDNDGWLDIYLVNGSTYDALKGTADPPHAALFHNNHDGTFTDVSAKAGVTNDRWGYGVAVGDYDNDGWPDIYVSNFGKNRLYHNNHDGTFTDVAEKAGVTLGNWSTGATFGDYDGDGRLDLFVPGYVHYDVNHPPDPGSETVGLVYCQFRGVNTLCGPRGLQGEADHLFHNNGDGTFTDVSEKAGVADKARYYGFTAVFVDINNDGKVDLLVTNDSSPNYLYMNNGDGTFEDASYYSGFALNQQGRDQAGMGLAVGDYLNNGLVDLYTGTFSDDYKPLFRNGGDQGFTEISPEMGIAEVTYPFLTWATEFIDYDNDGWKDIFLVNGHVYPQVDKYDWGTSYAQRPLLFHNVDRGKKFEVMPAVIGSGLAEVIPGRGAAFGDLFNDGKTDVVINSMDHVPSLMRDVSPDHHHWVGLKLIGGPKSPRDAVGATVYLMANGLRQRTDVLSGGSYESSNDQRPHFGIGDATTVDSVEIHWPSGSVEHITIPTVDRFFTIQEGKGVVPGVLDEPAKAKANAEISRQKMH</sequence>
<evidence type="ECO:0000313" key="6">
    <source>
        <dbReference type="Proteomes" id="UP000568106"/>
    </source>
</evidence>
<dbReference type="Pfam" id="PF13517">
    <property type="entry name" value="FG-GAP_3"/>
    <property type="match status" value="2"/>
</dbReference>
<keyword evidence="1 3" id="KW-0732">Signal</keyword>